<dbReference type="EMBL" id="CAFBRC010000015">
    <property type="protein sequence ID" value="CAB5072742.1"/>
    <property type="molecule type" value="Genomic_DNA"/>
</dbReference>
<evidence type="ECO:0000256" key="5">
    <source>
        <dbReference type="SAM" id="Phobius"/>
    </source>
</evidence>
<organism evidence="7">
    <name type="scientific">freshwater metagenome</name>
    <dbReference type="NCBI Taxonomy" id="449393"/>
    <lineage>
        <taxon>unclassified sequences</taxon>
        <taxon>metagenomes</taxon>
        <taxon>ecological metagenomes</taxon>
    </lineage>
</organism>
<dbReference type="AlphaFoldDB" id="A0A6J6LSI3"/>
<feature type="transmembrane region" description="Helical" evidence="5">
    <location>
        <begin position="83"/>
        <end position="109"/>
    </location>
</feature>
<comment type="subcellular location">
    <subcellularLocation>
        <location evidence="1">Membrane</location>
        <topology evidence="1">Multi-pass membrane protein</topology>
    </subcellularLocation>
</comment>
<keyword evidence="4 5" id="KW-0472">Membrane</keyword>
<feature type="domain" description="Methylamine utilisation protein MauE" evidence="6">
    <location>
        <begin position="24"/>
        <end position="156"/>
    </location>
</feature>
<gene>
    <name evidence="7" type="ORF">UFOPK2342_00065</name>
    <name evidence="8" type="ORF">UFOPK2423_00789</name>
    <name evidence="9" type="ORF">UFOPK4367_00340</name>
</gene>
<feature type="transmembrane region" description="Helical" evidence="5">
    <location>
        <begin position="25"/>
        <end position="47"/>
    </location>
</feature>
<evidence type="ECO:0000313" key="7">
    <source>
        <dbReference type="EMBL" id="CAB4664746.1"/>
    </source>
</evidence>
<evidence type="ECO:0000256" key="2">
    <source>
        <dbReference type="ARBA" id="ARBA00022692"/>
    </source>
</evidence>
<name>A0A6J6LSI3_9ZZZZ</name>
<dbReference type="EMBL" id="CAEZXB010000001">
    <property type="protein sequence ID" value="CAB4664746.1"/>
    <property type="molecule type" value="Genomic_DNA"/>
</dbReference>
<dbReference type="EMBL" id="CAEZXN010000014">
    <property type="protein sequence ID" value="CAB4694544.1"/>
    <property type="molecule type" value="Genomic_DNA"/>
</dbReference>
<keyword evidence="3 5" id="KW-1133">Transmembrane helix</keyword>
<dbReference type="Pfam" id="PF07291">
    <property type="entry name" value="MauE"/>
    <property type="match status" value="1"/>
</dbReference>
<sequence length="188" mass="19771">MAKSAPLYTSVAVNFRARTFSGTDVIALLARLVLGGALLLAGGLKALHPYQAAAAVRAYEILPISLANPLGYALPWVEIGVGLILVLGLFIRIGALLGALMMLIFIIGVGSAWARGLSIDCGCFGGGGAVDPSKTAYASEIVRDAIFFACGAFLLWRPGTRWSMDAMGSGRITSDLYEDELDVEEMEG</sequence>
<evidence type="ECO:0000313" key="8">
    <source>
        <dbReference type="EMBL" id="CAB4694544.1"/>
    </source>
</evidence>
<reference evidence="7" key="1">
    <citation type="submission" date="2020-05" db="EMBL/GenBank/DDBJ databases">
        <authorList>
            <person name="Chiriac C."/>
            <person name="Salcher M."/>
            <person name="Ghai R."/>
            <person name="Kavagutti S V."/>
        </authorList>
    </citation>
    <scope>NUCLEOTIDE SEQUENCE</scope>
</reference>
<evidence type="ECO:0000256" key="3">
    <source>
        <dbReference type="ARBA" id="ARBA00022989"/>
    </source>
</evidence>
<protein>
    <submittedName>
        <fullName evidence="7">Unannotated protein</fullName>
    </submittedName>
</protein>
<accession>A0A6J6LSI3</accession>
<evidence type="ECO:0000256" key="4">
    <source>
        <dbReference type="ARBA" id="ARBA00023136"/>
    </source>
</evidence>
<keyword evidence="2 5" id="KW-0812">Transmembrane</keyword>
<evidence type="ECO:0000259" key="6">
    <source>
        <dbReference type="Pfam" id="PF07291"/>
    </source>
</evidence>
<evidence type="ECO:0000256" key="1">
    <source>
        <dbReference type="ARBA" id="ARBA00004141"/>
    </source>
</evidence>
<evidence type="ECO:0000313" key="9">
    <source>
        <dbReference type="EMBL" id="CAB5072742.1"/>
    </source>
</evidence>
<dbReference type="InterPro" id="IPR009908">
    <property type="entry name" value="Methylamine_util_MauE"/>
</dbReference>
<dbReference type="GO" id="GO:0030416">
    <property type="term" value="P:methylamine metabolic process"/>
    <property type="evidence" value="ECO:0007669"/>
    <property type="project" value="InterPro"/>
</dbReference>
<proteinExistence type="predicted"/>
<dbReference type="GO" id="GO:0016020">
    <property type="term" value="C:membrane"/>
    <property type="evidence" value="ECO:0007669"/>
    <property type="project" value="UniProtKB-SubCell"/>
</dbReference>